<organism evidence="5 6">
    <name type="scientific">Nannocystis radixulma</name>
    <dbReference type="NCBI Taxonomy" id="2995305"/>
    <lineage>
        <taxon>Bacteria</taxon>
        <taxon>Pseudomonadati</taxon>
        <taxon>Myxococcota</taxon>
        <taxon>Polyangia</taxon>
        <taxon>Nannocystales</taxon>
        <taxon>Nannocystaceae</taxon>
        <taxon>Nannocystis</taxon>
    </lineage>
</organism>
<dbReference type="SUPFAM" id="SSF56219">
    <property type="entry name" value="DNase I-like"/>
    <property type="match status" value="1"/>
</dbReference>
<gene>
    <name evidence="5" type="ORF">POL58_15850</name>
</gene>
<feature type="domain" description="Poly(A) polymerase central" evidence="3">
    <location>
        <begin position="774"/>
        <end position="894"/>
    </location>
</feature>
<proteinExistence type="predicted"/>
<evidence type="ECO:0000259" key="1">
    <source>
        <dbReference type="Pfam" id="PF03372"/>
    </source>
</evidence>
<dbReference type="InterPro" id="IPR007012">
    <property type="entry name" value="PolA_pol_cen_dom"/>
</dbReference>
<dbReference type="Gene3D" id="3.30.460.10">
    <property type="entry name" value="Beta Polymerase, domain 2"/>
    <property type="match status" value="1"/>
</dbReference>
<dbReference type="SUPFAM" id="SSF81301">
    <property type="entry name" value="Nucleotidyltransferase"/>
    <property type="match status" value="1"/>
</dbReference>
<evidence type="ECO:0000313" key="5">
    <source>
        <dbReference type="EMBL" id="MDC0669226.1"/>
    </source>
</evidence>
<feature type="domain" description="MJ1316 RNA cyclic group end recognition" evidence="2">
    <location>
        <begin position="10"/>
        <end position="75"/>
    </location>
</feature>
<name>A0ABT5B546_9BACT</name>
<dbReference type="Gene3D" id="3.90.1140.10">
    <property type="entry name" value="Cyclic phosphodiesterase"/>
    <property type="match status" value="1"/>
</dbReference>
<dbReference type="Pfam" id="PF03372">
    <property type="entry name" value="Exo_endo_phos"/>
    <property type="match status" value="1"/>
</dbReference>
<dbReference type="PANTHER" id="PTHR37474">
    <property type="entry name" value="RNA LIGASE/CYCLIC NUCLEOTIDE PHOSPHODIESTERASE"/>
    <property type="match status" value="1"/>
</dbReference>
<dbReference type="InterPro" id="IPR048840">
    <property type="entry name" value="PolA_pol_NTPase"/>
</dbReference>
<dbReference type="Pfam" id="PF04928">
    <property type="entry name" value="PAP_central"/>
    <property type="match status" value="1"/>
</dbReference>
<sequence length="1010" mass="108593">MAKQRDRQGLRPVQDVVGRLRFDPVFDARRFVVGYEERFAGVREAPLADFLAGDNEIPWHRIFFIKAGELVVWDRRARIDLVFGSGDSPAPDHPAIARACAPAPTVAPAPATRRGKARGAAPAAFVTRPCWRYEPTRGAWLPVAAGGLAEARVEALQVATYNVLFDLYEPEQLYSERRTPACLELLRERDADVIALQEVTPTLWAALLAAPWVQANYHVSEGPDAEGLVPYGQVLLSRWPLAVEVHAFSPRKRVVVGRLALAGRRLAIAAVHLTSNRHDDADQRRAEQLGVLAERLARADVDDALVLGDLNFGDGEEDAQLARAGLADVWREVHPHHPGFTFDPVANPLAALATRSGRAARFDRVLLRSPARALAAIDATLFGDRPFETGPEGQPMFASDHFGVCALLQVLEGAEAAARRTRLAEAAPVHRSALVVIPPESTWPAIEAIRAWYDPSHERWMPHINLVYGFVPEALFADAAAALEPALRGLLPLRVRLEGVRRFDHRGSTTVWLEPISDPPGALQAVQAAAAALFPLCDEQSSRGPGFTPHLTIAKLSGSEAEIAAAVARWEKELAPISFTVEAVHLISRRDEAPFEIRATVPSGSEGHVAEDSSMVTLPPWAVLPSPAHARVVAAFTRASAAVVESSHVHVVGSARLGVAQPDADLDLVWAGPEASPREELFAALTQRLADAGALQAVRTVTSAGLPVLKCSFEGIAVDLQYAGLPAWLHARELATLEPEALAELDEASRRAALGCVDADALARLVAEKLDVAVFRATLAQVRRWARARQLDAGAWGLLGGYTWALVVGFTVRAAIDAGVPAEPAALLRHFFEMLAARAPGEPIAFGPLPAARGGRKPPWPIFTPTPPTFNSARGVTRSTLALLHAELRRGHACGEAELMATVDPATESRRIELTLRAAGPELAICVGWLEGQVVGWILALEGAGARVRPYPWPLRGAVEMTWVLAVAEGDPAALSRVGEAIAAAFAAWAERPGGAELTVRFVDGARTGL</sequence>
<feature type="domain" description="Poly(A) polymerase nucleotidyltransferase" evidence="4">
    <location>
        <begin position="646"/>
        <end position="766"/>
    </location>
</feature>
<reference evidence="5 6" key="1">
    <citation type="submission" date="2022-11" db="EMBL/GenBank/DDBJ databases">
        <title>Minimal conservation of predation-associated metabolite biosynthetic gene clusters underscores biosynthetic potential of Myxococcota including descriptions for ten novel species: Archangium lansinium sp. nov., Myxococcus landrumus sp. nov., Nannocystis bai.</title>
        <authorList>
            <person name="Ahearne A."/>
            <person name="Stevens C."/>
            <person name="Dowd S."/>
        </authorList>
    </citation>
    <scope>NUCLEOTIDE SEQUENCE [LARGE SCALE GENOMIC DNA]</scope>
    <source>
        <strain evidence="5 6">NCELM</strain>
    </source>
</reference>
<accession>A0ABT5B546</accession>
<dbReference type="Proteomes" id="UP001217838">
    <property type="component" value="Unassembled WGS sequence"/>
</dbReference>
<dbReference type="CDD" id="cd09080">
    <property type="entry name" value="TDP2"/>
    <property type="match status" value="1"/>
</dbReference>
<dbReference type="EMBL" id="JAQNDN010000007">
    <property type="protein sequence ID" value="MDC0669226.1"/>
    <property type="molecule type" value="Genomic_DNA"/>
</dbReference>
<dbReference type="InterPro" id="IPR005135">
    <property type="entry name" value="Endo/exonuclease/phosphatase"/>
</dbReference>
<evidence type="ECO:0000313" key="6">
    <source>
        <dbReference type="Proteomes" id="UP001217838"/>
    </source>
</evidence>
<comment type="caution">
    <text evidence="5">The sequence shown here is derived from an EMBL/GenBank/DDBJ whole genome shotgun (WGS) entry which is preliminary data.</text>
</comment>
<dbReference type="Gene3D" id="3.60.10.10">
    <property type="entry name" value="Endonuclease/exonuclease/phosphatase"/>
    <property type="match status" value="1"/>
</dbReference>
<dbReference type="Pfam" id="PF13563">
    <property type="entry name" value="2_5_RNA_ligase2"/>
    <property type="match status" value="1"/>
</dbReference>
<feature type="domain" description="Endonuclease/exonuclease/phosphatase" evidence="1">
    <location>
        <begin position="159"/>
        <end position="401"/>
    </location>
</feature>
<dbReference type="InterPro" id="IPR040459">
    <property type="entry name" value="MJ1316"/>
</dbReference>
<protein>
    <submittedName>
        <fullName evidence="5">RNA repair domain-containing protein</fullName>
    </submittedName>
</protein>
<evidence type="ECO:0000259" key="4">
    <source>
        <dbReference type="Pfam" id="PF20750"/>
    </source>
</evidence>
<evidence type="ECO:0000259" key="3">
    <source>
        <dbReference type="Pfam" id="PF04928"/>
    </source>
</evidence>
<dbReference type="InterPro" id="IPR043519">
    <property type="entry name" value="NT_sf"/>
</dbReference>
<dbReference type="RefSeq" id="WP_271998948.1">
    <property type="nucleotide sequence ID" value="NZ_JAQNDN010000007.1"/>
</dbReference>
<dbReference type="PANTHER" id="PTHR37474:SF1">
    <property type="entry name" value="2'-5' RNA LIGASE FAMILY PROTEIN"/>
    <property type="match status" value="1"/>
</dbReference>
<dbReference type="Pfam" id="PF04457">
    <property type="entry name" value="MJ1316"/>
    <property type="match status" value="1"/>
</dbReference>
<dbReference type="Gene3D" id="1.10.1410.10">
    <property type="match status" value="1"/>
</dbReference>
<dbReference type="InterPro" id="IPR036691">
    <property type="entry name" value="Endo/exonu/phosph_ase_sf"/>
</dbReference>
<dbReference type="SUPFAM" id="SSF81631">
    <property type="entry name" value="PAP/OAS1 substrate-binding domain"/>
    <property type="match status" value="1"/>
</dbReference>
<keyword evidence="6" id="KW-1185">Reference proteome</keyword>
<dbReference type="Pfam" id="PF20750">
    <property type="entry name" value="PAP_NTPase"/>
    <property type="match status" value="1"/>
</dbReference>
<evidence type="ECO:0000259" key="2">
    <source>
        <dbReference type="Pfam" id="PF04457"/>
    </source>
</evidence>
<dbReference type="SUPFAM" id="SSF55144">
    <property type="entry name" value="LigT-like"/>
    <property type="match status" value="1"/>
</dbReference>
<dbReference type="InterPro" id="IPR009097">
    <property type="entry name" value="Cyclic_Pdiesterase"/>
</dbReference>